<keyword evidence="2" id="KW-0004">4Fe-4S</keyword>
<gene>
    <name evidence="10" type="ORF">GMA92_02765</name>
</gene>
<dbReference type="Gene3D" id="1.10.15.40">
    <property type="entry name" value="Electron transport complex subunit B, putative Fe-S cluster"/>
    <property type="match status" value="1"/>
</dbReference>
<sequence length="424" mass="48037">MKGYNHRIKINFDDCIGCTRCMRVCPTEAIRIVNGKVKLIEEKCVNCGACFTTCHVHAFDLKKERLEELNQYPFNVAILPIAIYGMIKDLEDLNIVYQTLYDIGFDAVFDSSIVYECLGEKIESYVTSCKLSNMPYILTHCPSVVKLIQVKYSDLNHHLVPFDFPIEICAKLIRKRYAKQLKMNPDEVGISYISECLANYMEIKQPIGKKESNINFVFLLSTIFKDILKHIENDPPQTLNHTVSLNGILCAKVGGIRRITQLIDCLSVDGMNQVVEILEKLDMGQLNHINVLECYACVGGCVGGTFTLENPFIAKSKINRLVKSVIPSDSLEKQMLKELSDTYDWVFESELEHFDISKLDDDFFTSLVKLQQINDIYHQLPNIDCCACGSPSCRALAEDIVAGLKRLEDCIVLTQKKRGDNVDT</sequence>
<dbReference type="RefSeq" id="WP_006785691.1">
    <property type="nucleotide sequence ID" value="NZ_CABJBH010000007.1"/>
</dbReference>
<dbReference type="Gene3D" id="3.40.950.10">
    <property type="entry name" value="Fe-only Hydrogenase (Larger Subunit), Chain L, domain 3"/>
    <property type="match status" value="1"/>
</dbReference>
<dbReference type="InterPro" id="IPR017900">
    <property type="entry name" value="4Fe4S_Fe_S_CS"/>
</dbReference>
<dbReference type="InterPro" id="IPR050572">
    <property type="entry name" value="Fe-S_Ferredoxin"/>
</dbReference>
<evidence type="ECO:0000256" key="3">
    <source>
        <dbReference type="ARBA" id="ARBA00022723"/>
    </source>
</evidence>
<dbReference type="InterPro" id="IPR009016">
    <property type="entry name" value="Fe_hydrogenase"/>
</dbReference>
<dbReference type="SUPFAM" id="SSF54862">
    <property type="entry name" value="4Fe-4S ferredoxins"/>
    <property type="match status" value="1"/>
</dbReference>
<keyword evidence="6" id="KW-0408">Iron</keyword>
<evidence type="ECO:0000256" key="2">
    <source>
        <dbReference type="ARBA" id="ARBA00022485"/>
    </source>
</evidence>
<dbReference type="Gene3D" id="3.30.70.20">
    <property type="match status" value="1"/>
</dbReference>
<dbReference type="AlphaFoldDB" id="A0A9X4XBF7"/>
<feature type="domain" description="4Fe-4S ferredoxin-type" evidence="8">
    <location>
        <begin position="6"/>
        <end position="35"/>
    </location>
</feature>
<dbReference type="Pfam" id="PF04060">
    <property type="entry name" value="FeS"/>
    <property type="match status" value="1"/>
</dbReference>
<feature type="domain" description="4Fe-4S ferredoxin-type" evidence="8">
    <location>
        <begin position="36"/>
        <end position="64"/>
    </location>
</feature>
<keyword evidence="7" id="KW-0411">Iron-sulfur</keyword>
<comment type="caution">
    <text evidence="10">The sequence shown here is derived from an EMBL/GenBank/DDBJ whole genome shotgun (WGS) entry which is preliminary data.</text>
</comment>
<evidence type="ECO:0000256" key="7">
    <source>
        <dbReference type="ARBA" id="ARBA00023014"/>
    </source>
</evidence>
<dbReference type="PROSITE" id="PS51656">
    <property type="entry name" value="4FE4S"/>
    <property type="match status" value="1"/>
</dbReference>
<organism evidence="10 11">
    <name type="scientific">Turicibacter sanguinis</name>
    <dbReference type="NCBI Taxonomy" id="154288"/>
    <lineage>
        <taxon>Bacteria</taxon>
        <taxon>Bacillati</taxon>
        <taxon>Bacillota</taxon>
        <taxon>Erysipelotrichia</taxon>
        <taxon>Erysipelotrichales</taxon>
        <taxon>Turicibacteraceae</taxon>
        <taxon>Turicibacter</taxon>
    </lineage>
</organism>
<evidence type="ECO:0000313" key="11">
    <source>
        <dbReference type="Proteomes" id="UP000487649"/>
    </source>
</evidence>
<dbReference type="InterPro" id="IPR007202">
    <property type="entry name" value="4Fe-4S_dom"/>
</dbReference>
<keyword evidence="3" id="KW-0479">Metal-binding</keyword>
<dbReference type="InterPro" id="IPR017896">
    <property type="entry name" value="4Fe4S_Fe-S-bd"/>
</dbReference>
<keyword evidence="4" id="KW-0677">Repeat</keyword>
<reference evidence="10 11" key="1">
    <citation type="journal article" date="2019" name="Nat. Med.">
        <title>A library of human gut bacterial isolates paired with longitudinal multiomics data enables mechanistic microbiome research.</title>
        <authorList>
            <person name="Poyet M."/>
            <person name="Groussin M."/>
            <person name="Gibbons S.M."/>
            <person name="Avila-Pacheco J."/>
            <person name="Jiang X."/>
            <person name="Kearney S.M."/>
            <person name="Perrotta A.R."/>
            <person name="Berdy B."/>
            <person name="Zhao S."/>
            <person name="Lieberman T.D."/>
            <person name="Swanson P.K."/>
            <person name="Smith M."/>
            <person name="Roesemann S."/>
            <person name="Alexander J.E."/>
            <person name="Rich S.A."/>
            <person name="Livny J."/>
            <person name="Vlamakis H."/>
            <person name="Clish C."/>
            <person name="Bullock K."/>
            <person name="Deik A."/>
            <person name="Scott J."/>
            <person name="Pierce K.A."/>
            <person name="Xavier R.J."/>
            <person name="Alm E.J."/>
        </authorList>
    </citation>
    <scope>NUCLEOTIDE SEQUENCE [LARGE SCALE GENOMIC DNA]</scope>
    <source>
        <strain evidence="10 11">BIOML-A198</strain>
    </source>
</reference>
<dbReference type="Pfam" id="PF02906">
    <property type="entry name" value="Fe_hyd_lg_C"/>
    <property type="match status" value="1"/>
</dbReference>
<dbReference type="GO" id="GO:0051539">
    <property type="term" value="F:4 iron, 4 sulfur cluster binding"/>
    <property type="evidence" value="ECO:0007669"/>
    <property type="project" value="UniProtKB-KW"/>
</dbReference>
<evidence type="ECO:0000256" key="5">
    <source>
        <dbReference type="ARBA" id="ARBA00022982"/>
    </source>
</evidence>
<dbReference type="Pfam" id="PF13237">
    <property type="entry name" value="Fer4_10"/>
    <property type="match status" value="1"/>
</dbReference>
<keyword evidence="5" id="KW-0249">Electron transport</keyword>
<evidence type="ECO:0000313" key="10">
    <source>
        <dbReference type="EMBL" id="MTK20361.1"/>
    </source>
</evidence>
<evidence type="ECO:0000256" key="1">
    <source>
        <dbReference type="ARBA" id="ARBA00022448"/>
    </source>
</evidence>
<dbReference type="PANTHER" id="PTHR43687">
    <property type="entry name" value="ADENYLYLSULFATE REDUCTASE, BETA SUBUNIT"/>
    <property type="match status" value="1"/>
</dbReference>
<dbReference type="SUPFAM" id="SSF53920">
    <property type="entry name" value="Fe-only hydrogenase"/>
    <property type="match status" value="1"/>
</dbReference>
<dbReference type="GeneID" id="60059099"/>
<evidence type="ECO:0000256" key="6">
    <source>
        <dbReference type="ARBA" id="ARBA00023004"/>
    </source>
</evidence>
<dbReference type="InterPro" id="IPR004108">
    <property type="entry name" value="Fe_hydrogenase_lsu_C"/>
</dbReference>
<dbReference type="PANTHER" id="PTHR43687:SF6">
    <property type="entry name" value="L-ASPARTATE SEMIALDEHYDE SULFURTRANSFERASE IRON-SULFUR SUBUNIT"/>
    <property type="match status" value="1"/>
</dbReference>
<dbReference type="GO" id="GO:0046872">
    <property type="term" value="F:metal ion binding"/>
    <property type="evidence" value="ECO:0007669"/>
    <property type="project" value="UniProtKB-KW"/>
</dbReference>
<name>A0A9X4XBF7_9FIRM</name>
<protein>
    <submittedName>
        <fullName evidence="10">4Fe-4S dicluster domain-containing protein</fullName>
    </submittedName>
</protein>
<dbReference type="PROSITE" id="PS00198">
    <property type="entry name" value="4FE4S_FER_1"/>
    <property type="match status" value="1"/>
</dbReference>
<dbReference type="PROSITE" id="PS51379">
    <property type="entry name" value="4FE4S_FER_2"/>
    <property type="match status" value="2"/>
</dbReference>
<keyword evidence="1" id="KW-0813">Transport</keyword>
<evidence type="ECO:0000256" key="4">
    <source>
        <dbReference type="ARBA" id="ARBA00022737"/>
    </source>
</evidence>
<proteinExistence type="predicted"/>
<dbReference type="Proteomes" id="UP000487649">
    <property type="component" value="Unassembled WGS sequence"/>
</dbReference>
<evidence type="ECO:0000259" key="8">
    <source>
        <dbReference type="PROSITE" id="PS51379"/>
    </source>
</evidence>
<accession>A0A9X4XBF7</accession>
<dbReference type="EMBL" id="WMQE01000004">
    <property type="protein sequence ID" value="MTK20361.1"/>
    <property type="molecule type" value="Genomic_DNA"/>
</dbReference>
<evidence type="ECO:0000259" key="9">
    <source>
        <dbReference type="PROSITE" id="PS51656"/>
    </source>
</evidence>
<feature type="domain" description="4Fe-4S" evidence="9">
    <location>
        <begin position="368"/>
        <end position="424"/>
    </location>
</feature>